<keyword evidence="3" id="KW-1185">Reference proteome</keyword>
<reference evidence="2 3" key="1">
    <citation type="journal article" date="2019" name="Sci. Rep.">
        <title>Orb-weaving spider Araneus ventricosus genome elucidates the spidroin gene catalogue.</title>
        <authorList>
            <person name="Kono N."/>
            <person name="Nakamura H."/>
            <person name="Ohtoshi R."/>
            <person name="Moran D.A.P."/>
            <person name="Shinohara A."/>
            <person name="Yoshida Y."/>
            <person name="Fujiwara M."/>
            <person name="Mori M."/>
            <person name="Tomita M."/>
            <person name="Arakawa K."/>
        </authorList>
    </citation>
    <scope>NUCLEOTIDE SEQUENCE [LARGE SCALE GENOMIC DNA]</scope>
</reference>
<proteinExistence type="predicted"/>
<evidence type="ECO:0000313" key="3">
    <source>
        <dbReference type="Proteomes" id="UP000499080"/>
    </source>
</evidence>
<gene>
    <name evidence="2" type="ORF">AVEN_96870_1</name>
</gene>
<comment type="caution">
    <text evidence="2">The sequence shown here is derived from an EMBL/GenBank/DDBJ whole genome shotgun (WGS) entry which is preliminary data.</text>
</comment>
<dbReference type="Proteomes" id="UP000499080">
    <property type="component" value="Unassembled WGS sequence"/>
</dbReference>
<feature type="region of interest" description="Disordered" evidence="1">
    <location>
        <begin position="39"/>
        <end position="68"/>
    </location>
</feature>
<feature type="compositionally biased region" description="Low complexity" evidence="1">
    <location>
        <begin position="50"/>
        <end position="62"/>
    </location>
</feature>
<sequence>MQDPSCMGLHYKSNVVAKRPPVGVVWKFGERMAARVLISSSNRGSKLRSPRTPSPNSSSTPSGGRLTLDRLDASPACIQTVFRGIGPRNCDLPVTYWSL</sequence>
<accession>A0A4Y2Q4C5</accession>
<evidence type="ECO:0000256" key="1">
    <source>
        <dbReference type="SAM" id="MobiDB-lite"/>
    </source>
</evidence>
<organism evidence="2 3">
    <name type="scientific">Araneus ventricosus</name>
    <name type="common">Orbweaver spider</name>
    <name type="synonym">Epeira ventricosa</name>
    <dbReference type="NCBI Taxonomy" id="182803"/>
    <lineage>
        <taxon>Eukaryota</taxon>
        <taxon>Metazoa</taxon>
        <taxon>Ecdysozoa</taxon>
        <taxon>Arthropoda</taxon>
        <taxon>Chelicerata</taxon>
        <taxon>Arachnida</taxon>
        <taxon>Araneae</taxon>
        <taxon>Araneomorphae</taxon>
        <taxon>Entelegynae</taxon>
        <taxon>Araneoidea</taxon>
        <taxon>Araneidae</taxon>
        <taxon>Araneus</taxon>
    </lineage>
</organism>
<evidence type="ECO:0000313" key="2">
    <source>
        <dbReference type="EMBL" id="GBN59025.1"/>
    </source>
</evidence>
<dbReference type="EMBL" id="BGPR01013052">
    <property type="protein sequence ID" value="GBN59025.1"/>
    <property type="molecule type" value="Genomic_DNA"/>
</dbReference>
<dbReference type="AlphaFoldDB" id="A0A4Y2Q4C5"/>
<protein>
    <submittedName>
        <fullName evidence="2">Uncharacterized protein</fullName>
    </submittedName>
</protein>
<name>A0A4Y2Q4C5_ARAVE</name>